<reference evidence="2" key="1">
    <citation type="journal article" date="2020" name="bioRxiv">
        <title>Comparative genomics of Chlamydomonas.</title>
        <authorList>
            <person name="Craig R.J."/>
            <person name="Hasan A.R."/>
            <person name="Ness R.W."/>
            <person name="Keightley P.D."/>
        </authorList>
    </citation>
    <scope>NUCLEOTIDE SEQUENCE</scope>
    <source>
        <strain evidence="2">CCAP 11/70</strain>
    </source>
</reference>
<dbReference type="OrthoDB" id="525478at2759"/>
<organism evidence="2 3">
    <name type="scientific">Edaphochlamys debaryana</name>
    <dbReference type="NCBI Taxonomy" id="47281"/>
    <lineage>
        <taxon>Eukaryota</taxon>
        <taxon>Viridiplantae</taxon>
        <taxon>Chlorophyta</taxon>
        <taxon>core chlorophytes</taxon>
        <taxon>Chlorophyceae</taxon>
        <taxon>CS clade</taxon>
        <taxon>Chlamydomonadales</taxon>
        <taxon>Chlamydomonadales incertae sedis</taxon>
        <taxon>Edaphochlamys</taxon>
    </lineage>
</organism>
<sequence>MPYCEGIEIAVTEERVAPIPAPRATQGTLSLRDQAPTLDHGQGAPVPPATEGPSDEDNSLAARFRRELRRNADGLRSVVTGERVLPLPFQFRAFESLTQARDTLVSTASVNVEKMGIMAHFLSHRTVDSAKLLWERFSSEEETE</sequence>
<dbReference type="EMBL" id="JAEHOE010000032">
    <property type="protein sequence ID" value="KAG2494200.1"/>
    <property type="molecule type" value="Genomic_DNA"/>
</dbReference>
<accession>A0A836BZ18</accession>
<keyword evidence="3" id="KW-1185">Reference proteome</keyword>
<evidence type="ECO:0000256" key="1">
    <source>
        <dbReference type="SAM" id="MobiDB-lite"/>
    </source>
</evidence>
<proteinExistence type="predicted"/>
<protein>
    <submittedName>
        <fullName evidence="2">Uncharacterized protein</fullName>
    </submittedName>
</protein>
<evidence type="ECO:0000313" key="3">
    <source>
        <dbReference type="Proteomes" id="UP000612055"/>
    </source>
</evidence>
<comment type="caution">
    <text evidence="2">The sequence shown here is derived from an EMBL/GenBank/DDBJ whole genome shotgun (WGS) entry which is preliminary data.</text>
</comment>
<gene>
    <name evidence="2" type="ORF">HYH03_007558</name>
</gene>
<name>A0A836BZ18_9CHLO</name>
<feature type="region of interest" description="Disordered" evidence="1">
    <location>
        <begin position="16"/>
        <end position="60"/>
    </location>
</feature>
<dbReference type="Proteomes" id="UP000612055">
    <property type="component" value="Unassembled WGS sequence"/>
</dbReference>
<evidence type="ECO:0000313" key="2">
    <source>
        <dbReference type="EMBL" id="KAG2494200.1"/>
    </source>
</evidence>
<dbReference type="AlphaFoldDB" id="A0A836BZ18"/>